<evidence type="ECO:0000313" key="1">
    <source>
        <dbReference type="EMBL" id="CAI9271025.1"/>
    </source>
</evidence>
<gene>
    <name evidence="1" type="ORF">LSALG_LOCUS11309</name>
</gene>
<reference evidence="1" key="1">
    <citation type="submission" date="2023-04" db="EMBL/GenBank/DDBJ databases">
        <authorList>
            <person name="Vijverberg K."/>
            <person name="Xiong W."/>
            <person name="Schranz E."/>
        </authorList>
    </citation>
    <scope>NUCLEOTIDE SEQUENCE</scope>
</reference>
<protein>
    <submittedName>
        <fullName evidence="1">Uncharacterized protein</fullName>
    </submittedName>
</protein>
<dbReference type="EMBL" id="OX465078">
    <property type="protein sequence ID" value="CAI9271025.1"/>
    <property type="molecule type" value="Genomic_DNA"/>
</dbReference>
<evidence type="ECO:0000313" key="2">
    <source>
        <dbReference type="Proteomes" id="UP001177003"/>
    </source>
</evidence>
<organism evidence="1 2">
    <name type="scientific">Lactuca saligna</name>
    <name type="common">Willowleaf lettuce</name>
    <dbReference type="NCBI Taxonomy" id="75948"/>
    <lineage>
        <taxon>Eukaryota</taxon>
        <taxon>Viridiplantae</taxon>
        <taxon>Streptophyta</taxon>
        <taxon>Embryophyta</taxon>
        <taxon>Tracheophyta</taxon>
        <taxon>Spermatophyta</taxon>
        <taxon>Magnoliopsida</taxon>
        <taxon>eudicotyledons</taxon>
        <taxon>Gunneridae</taxon>
        <taxon>Pentapetalae</taxon>
        <taxon>asterids</taxon>
        <taxon>campanulids</taxon>
        <taxon>Asterales</taxon>
        <taxon>Asteraceae</taxon>
        <taxon>Cichorioideae</taxon>
        <taxon>Cichorieae</taxon>
        <taxon>Lactucinae</taxon>
        <taxon>Lactuca</taxon>
    </lineage>
</organism>
<dbReference type="AlphaFoldDB" id="A0AA35VG06"/>
<dbReference type="Proteomes" id="UP001177003">
    <property type="component" value="Chromosome 2"/>
</dbReference>
<accession>A0AA35VG06</accession>
<proteinExistence type="predicted"/>
<sequence>MLRSTAKTGTTECLHFRFSRRTLSFGPEEFCIVSGLYMGRCPRSMIEFSTMYKHGYEEEKKNVVASDIVYAENHIPEPPIAKPSFPVRLLKPSQYVSSPYVSVQNAPRYCIGGVIRNEPPPPVSVSDPPTLLLESYVMPGCNVPSLYMGNKSVVLMKHRFYNEKMEAKL</sequence>
<name>A0AA35VG06_LACSI</name>
<keyword evidence="2" id="KW-1185">Reference proteome</keyword>